<dbReference type="AlphaFoldDB" id="A0A1M5F4V6"/>
<gene>
    <name evidence="1" type="ORF">SAMN05443633_107164</name>
</gene>
<accession>A0A1M5F4V6</accession>
<evidence type="ECO:0000313" key="2">
    <source>
        <dbReference type="Proteomes" id="UP000184518"/>
    </source>
</evidence>
<reference evidence="2" key="1">
    <citation type="submission" date="2016-11" db="EMBL/GenBank/DDBJ databases">
        <authorList>
            <person name="Varghese N."/>
            <person name="Submissions S."/>
        </authorList>
    </citation>
    <scope>NUCLEOTIDE SEQUENCE [LARGE SCALE GENOMIC DNA]</scope>
    <source>
        <strain evidence="2">DSM 27619</strain>
    </source>
</reference>
<protein>
    <submittedName>
        <fullName evidence="1">Uncharacterized protein</fullName>
    </submittedName>
</protein>
<dbReference type="OrthoDB" id="1273894at2"/>
<keyword evidence="2" id="KW-1185">Reference proteome</keyword>
<dbReference type="Proteomes" id="UP000184518">
    <property type="component" value="Unassembled WGS sequence"/>
</dbReference>
<sequence length="109" mass="12839">MKILLPLDNGKLTVLNNSMQILDMLNLHTQPRPLKSSVSICMELRTQLLQKAIKTRQKDRSFILKLPYYKADALWHFLKEFEIYFPDDFGSYETNAILLMKSELHKQLL</sequence>
<proteinExistence type="predicted"/>
<name>A0A1M5F4V6_9FLAO</name>
<organism evidence="1 2">
    <name type="scientific">Chryseobacterium arachidis</name>
    <dbReference type="NCBI Taxonomy" id="1416778"/>
    <lineage>
        <taxon>Bacteria</taxon>
        <taxon>Pseudomonadati</taxon>
        <taxon>Bacteroidota</taxon>
        <taxon>Flavobacteriia</taxon>
        <taxon>Flavobacteriales</taxon>
        <taxon>Weeksellaceae</taxon>
        <taxon>Chryseobacterium group</taxon>
        <taxon>Chryseobacterium</taxon>
    </lineage>
</organism>
<evidence type="ECO:0000313" key="1">
    <source>
        <dbReference type="EMBL" id="SHF86505.1"/>
    </source>
</evidence>
<dbReference type="RefSeq" id="WP_143152347.1">
    <property type="nucleotide sequence ID" value="NZ_FQUT01000007.1"/>
</dbReference>
<dbReference type="EMBL" id="FQUT01000007">
    <property type="protein sequence ID" value="SHF86505.1"/>
    <property type="molecule type" value="Genomic_DNA"/>
</dbReference>
<dbReference type="STRING" id="1416778.SAMN05443633_107164"/>